<comment type="caution">
    <text evidence="1">The sequence shown here is derived from an EMBL/GenBank/DDBJ whole genome shotgun (WGS) entry which is preliminary data.</text>
</comment>
<reference evidence="1 2" key="1">
    <citation type="submission" date="2018-01" db="EMBL/GenBank/DDBJ databases">
        <title>The draft genome sequence of Cohaesibacter sp. H1304.</title>
        <authorList>
            <person name="Wang N.-N."/>
            <person name="Du Z.-J."/>
        </authorList>
    </citation>
    <scope>NUCLEOTIDE SEQUENCE [LARGE SCALE GENOMIC DNA]</scope>
    <source>
        <strain evidence="1 2">H1304</strain>
    </source>
</reference>
<sequence length="163" mass="18138">MMIALCKLALNKRIGSFFLAVIAILLFARASHALMQPQVYAERALSSDIKAIAVILEVNILNTGTRSTEKMVTFKTEYALTEKTSDRFSGSCHSVDTPEQEANTMVGGQIYFYPVQEQRVFVTVRSNGGVITSFTPITEELETAIREKPNRLRYGIGKVEVID</sequence>
<evidence type="ECO:0000313" key="1">
    <source>
        <dbReference type="EMBL" id="PLW76642.1"/>
    </source>
</evidence>
<accession>A0A2N5XQ50</accession>
<name>A0A2N5XQ50_9HYPH</name>
<dbReference type="Proteomes" id="UP000234881">
    <property type="component" value="Unassembled WGS sequence"/>
</dbReference>
<dbReference type="EMBL" id="PKUQ01000023">
    <property type="protein sequence ID" value="PLW76642.1"/>
    <property type="molecule type" value="Genomic_DNA"/>
</dbReference>
<gene>
    <name evidence="1" type="ORF">C0081_13700</name>
</gene>
<keyword evidence="2" id="KW-1185">Reference proteome</keyword>
<dbReference type="AlphaFoldDB" id="A0A2N5XQ50"/>
<protein>
    <submittedName>
        <fullName evidence="1">Uncharacterized protein</fullName>
    </submittedName>
</protein>
<proteinExistence type="predicted"/>
<organism evidence="1 2">
    <name type="scientific">Cohaesibacter celericrescens</name>
    <dbReference type="NCBI Taxonomy" id="2067669"/>
    <lineage>
        <taxon>Bacteria</taxon>
        <taxon>Pseudomonadati</taxon>
        <taxon>Pseudomonadota</taxon>
        <taxon>Alphaproteobacteria</taxon>
        <taxon>Hyphomicrobiales</taxon>
        <taxon>Cohaesibacteraceae</taxon>
    </lineage>
</organism>
<dbReference type="RefSeq" id="WP_101534409.1">
    <property type="nucleotide sequence ID" value="NZ_PKUQ01000023.1"/>
</dbReference>
<evidence type="ECO:0000313" key="2">
    <source>
        <dbReference type="Proteomes" id="UP000234881"/>
    </source>
</evidence>